<sequence length="468" mass="51727">MDFSSVTSVSSSLSKQMLIIFSSFVYQSHESLEPQLLSIQDAQGPTSGDQSPEVGTVLHDSDSEDVSRSPSSEEVQVAKQQDEAAAYLLTQVEQPPILESPICQGCNRVPVDGNNSFCQSCKEFYLALQQQPELQSLLNQLSPVINSASNQPVANAYLHHTINGGVTRPLNLIPSSVYTCPRLQQTQATQFLPDQGGGQFSTTQPVQTAYPWPSTGVNISPLGYPTAFPQFPLSNFNSEATSQQYQAAQPLQIQGAELSPSFRSVIQTGYSGSLYLSAAEAPVCPVSEYTGSWLQQPGYLSTSVYQGRKPTHWKQPVLDVGFSLPSLVNDTQPLIDYSATMDREPDEANGEKPPRNRNVRCMEHRGEKYNRPIIDACVGCRLCSIASRVYQLLINRKKNPPYTRKNITNETEKLKRTKELELIAYLNGDDECHAQLERAQGTERYEDLMRRIEKAGGLLPALPWTKSA</sequence>
<name>A0ACC2WHG0_9TREE</name>
<dbReference type="EMBL" id="JASBWS010000022">
    <property type="protein sequence ID" value="KAJ9110780.1"/>
    <property type="molecule type" value="Genomic_DNA"/>
</dbReference>
<evidence type="ECO:0000313" key="1">
    <source>
        <dbReference type="EMBL" id="KAJ9110780.1"/>
    </source>
</evidence>
<dbReference type="Proteomes" id="UP001230649">
    <property type="component" value="Unassembled WGS sequence"/>
</dbReference>
<protein>
    <submittedName>
        <fullName evidence="1">Uncharacterized protein</fullName>
    </submittedName>
</protein>
<proteinExistence type="predicted"/>
<evidence type="ECO:0000313" key="2">
    <source>
        <dbReference type="Proteomes" id="UP001230649"/>
    </source>
</evidence>
<keyword evidence="2" id="KW-1185">Reference proteome</keyword>
<gene>
    <name evidence="1" type="ORF">QFC20_002821</name>
</gene>
<organism evidence="1 2">
    <name type="scientific">Naganishia adeliensis</name>
    <dbReference type="NCBI Taxonomy" id="92952"/>
    <lineage>
        <taxon>Eukaryota</taxon>
        <taxon>Fungi</taxon>
        <taxon>Dikarya</taxon>
        <taxon>Basidiomycota</taxon>
        <taxon>Agaricomycotina</taxon>
        <taxon>Tremellomycetes</taxon>
        <taxon>Filobasidiales</taxon>
        <taxon>Filobasidiaceae</taxon>
        <taxon>Naganishia</taxon>
    </lineage>
</organism>
<comment type="caution">
    <text evidence="1">The sequence shown here is derived from an EMBL/GenBank/DDBJ whole genome shotgun (WGS) entry which is preliminary data.</text>
</comment>
<reference evidence="1" key="1">
    <citation type="submission" date="2023-04" db="EMBL/GenBank/DDBJ databases">
        <title>Draft Genome sequencing of Naganishia species isolated from polar environments using Oxford Nanopore Technology.</title>
        <authorList>
            <person name="Leo P."/>
            <person name="Venkateswaran K."/>
        </authorList>
    </citation>
    <scope>NUCLEOTIDE SEQUENCE</scope>
    <source>
        <strain evidence="1">MNA-CCFEE 5262</strain>
    </source>
</reference>
<accession>A0ACC2WHG0</accession>